<proteinExistence type="predicted"/>
<dbReference type="GeneID" id="106058642"/>
<keyword evidence="3" id="KW-1185">Reference proteome</keyword>
<dbReference type="OMA" id="DMICETC"/>
<evidence type="ECO:0000259" key="1">
    <source>
        <dbReference type="PROSITE" id="PS50404"/>
    </source>
</evidence>
<reference evidence="4" key="1">
    <citation type="submission" date="2025-08" db="UniProtKB">
        <authorList>
            <consortium name="RefSeq"/>
        </authorList>
    </citation>
    <scope>IDENTIFICATION</scope>
</reference>
<organism evidence="3 4">
    <name type="scientific">Biomphalaria glabrata</name>
    <name type="common">Bloodfluke planorb</name>
    <name type="synonym">Freshwater snail</name>
    <dbReference type="NCBI Taxonomy" id="6526"/>
    <lineage>
        <taxon>Eukaryota</taxon>
        <taxon>Metazoa</taxon>
        <taxon>Spiralia</taxon>
        <taxon>Lophotrochozoa</taxon>
        <taxon>Mollusca</taxon>
        <taxon>Gastropoda</taxon>
        <taxon>Heterobranchia</taxon>
        <taxon>Euthyneura</taxon>
        <taxon>Panpulmonata</taxon>
        <taxon>Hygrophila</taxon>
        <taxon>Lymnaeoidea</taxon>
        <taxon>Planorbidae</taxon>
        <taxon>Biomphalaria</taxon>
    </lineage>
</organism>
<evidence type="ECO:0000313" key="3">
    <source>
        <dbReference type="Proteomes" id="UP001165740"/>
    </source>
</evidence>
<dbReference type="RefSeq" id="XP_013071555.2">
    <property type="nucleotide sequence ID" value="XM_013216101.2"/>
</dbReference>
<dbReference type="InterPro" id="IPR050213">
    <property type="entry name" value="GST_superfamily"/>
</dbReference>
<dbReference type="Gene3D" id="3.40.30.10">
    <property type="entry name" value="Glutaredoxin"/>
    <property type="match status" value="1"/>
</dbReference>
<protein>
    <submittedName>
        <fullName evidence="4">Glutathione S-transferase 4-like isoform X1</fullName>
    </submittedName>
</protein>
<dbReference type="SUPFAM" id="SSF47616">
    <property type="entry name" value="GST C-terminal domain-like"/>
    <property type="match status" value="1"/>
</dbReference>
<dbReference type="Pfam" id="PF14497">
    <property type="entry name" value="GST_C_3"/>
    <property type="match status" value="1"/>
</dbReference>
<dbReference type="PROSITE" id="PS50405">
    <property type="entry name" value="GST_CTER"/>
    <property type="match status" value="1"/>
</dbReference>
<feature type="domain" description="GST N-terminal" evidence="1">
    <location>
        <begin position="56"/>
        <end position="133"/>
    </location>
</feature>
<evidence type="ECO:0000313" key="4">
    <source>
        <dbReference type="RefSeq" id="XP_013071555.2"/>
    </source>
</evidence>
<dbReference type="CDD" id="cd03039">
    <property type="entry name" value="GST_N_Sigma_like"/>
    <property type="match status" value="1"/>
</dbReference>
<dbReference type="PANTHER" id="PTHR11571:SF150">
    <property type="entry name" value="GLUTATHIONE S-TRANSFERASE"/>
    <property type="match status" value="1"/>
</dbReference>
<gene>
    <name evidence="4" type="primary">LOC106058642</name>
</gene>
<dbReference type="SUPFAM" id="SSF52833">
    <property type="entry name" value="Thioredoxin-like"/>
    <property type="match status" value="1"/>
</dbReference>
<dbReference type="InterPro" id="IPR004046">
    <property type="entry name" value="GST_C"/>
</dbReference>
<dbReference type="AlphaFoldDB" id="A0A9U8E4L1"/>
<dbReference type="SFLD" id="SFLDG01205">
    <property type="entry name" value="AMPS.1"/>
    <property type="match status" value="1"/>
</dbReference>
<feature type="domain" description="GST C-terminal" evidence="2">
    <location>
        <begin position="135"/>
        <end position="258"/>
    </location>
</feature>
<dbReference type="SFLD" id="SFLDG00363">
    <property type="entry name" value="AMPS_(cytGST):_Alpha-__Mu-__Pi"/>
    <property type="match status" value="1"/>
</dbReference>
<dbReference type="OrthoDB" id="414243at2759"/>
<dbReference type="SFLD" id="SFLDS00019">
    <property type="entry name" value="Glutathione_Transferase_(cytos"/>
    <property type="match status" value="1"/>
</dbReference>
<dbReference type="PANTHER" id="PTHR11571">
    <property type="entry name" value="GLUTATHIONE S-TRANSFERASE"/>
    <property type="match status" value="1"/>
</dbReference>
<dbReference type="PROSITE" id="PS50404">
    <property type="entry name" value="GST_NTER"/>
    <property type="match status" value="1"/>
</dbReference>
<dbReference type="GO" id="GO:0004364">
    <property type="term" value="F:glutathione transferase activity"/>
    <property type="evidence" value="ECO:0007669"/>
    <property type="project" value="TreeGrafter"/>
</dbReference>
<name>A0A9U8E4L1_BIOGL</name>
<evidence type="ECO:0000259" key="2">
    <source>
        <dbReference type="PROSITE" id="PS50405"/>
    </source>
</evidence>
<dbReference type="InterPro" id="IPR036249">
    <property type="entry name" value="Thioredoxin-like_sf"/>
</dbReference>
<dbReference type="Proteomes" id="UP001165740">
    <property type="component" value="Chromosome 10"/>
</dbReference>
<dbReference type="InterPro" id="IPR040079">
    <property type="entry name" value="Glutathione_S-Trfase"/>
</dbReference>
<accession>A0A9U8E4L1</accession>
<dbReference type="CDD" id="cd03192">
    <property type="entry name" value="GST_C_Sigma_like"/>
    <property type="match status" value="1"/>
</dbReference>
<dbReference type="Gene3D" id="1.20.1050.10">
    <property type="match status" value="1"/>
</dbReference>
<dbReference type="GO" id="GO:0006749">
    <property type="term" value="P:glutathione metabolic process"/>
    <property type="evidence" value="ECO:0007669"/>
    <property type="project" value="TreeGrafter"/>
</dbReference>
<dbReference type="InterPro" id="IPR010987">
    <property type="entry name" value="Glutathione-S-Trfase_C-like"/>
</dbReference>
<dbReference type="InterPro" id="IPR004045">
    <property type="entry name" value="Glutathione_S-Trfase_N"/>
</dbReference>
<dbReference type="InterPro" id="IPR036282">
    <property type="entry name" value="Glutathione-S-Trfase_C_sf"/>
</dbReference>
<dbReference type="Pfam" id="PF02798">
    <property type="entry name" value="GST_N"/>
    <property type="match status" value="1"/>
</dbReference>
<sequence>MCDRETTLVQRNSPVIVKRKTFCTRTSATVCTQLLLLCAPNYCYCATKTSSPMANAKLKLLYFEDRGRAEVSRIILAAAGKEYEDVRFPFEDWPKFKPETPYGQAPALSVDGVVYAQTLAINGFLAREFGFHGKDNLETFKIDEIAHLWEDFFTPAINVLFYSEDERAKEAGIKKIREESAPRTLTFLEGILAKNGTGYYVSDRLTLIDILVFEGVNGGTCSQFLDASEYPLIQKNFELVRANERIASYMATRKDSQW</sequence>